<keyword evidence="2" id="KW-1003">Cell membrane</keyword>
<feature type="transmembrane region" description="Helical" evidence="3">
    <location>
        <begin position="138"/>
        <end position="155"/>
    </location>
</feature>
<feature type="transmembrane region" description="Helical" evidence="3">
    <location>
        <begin position="386"/>
        <end position="405"/>
    </location>
</feature>
<feature type="transmembrane region" description="Helical" evidence="3">
    <location>
        <begin position="44"/>
        <end position="65"/>
    </location>
</feature>
<dbReference type="EMBL" id="JARPMG010000008">
    <property type="protein sequence ID" value="KAJ8098513.1"/>
    <property type="molecule type" value="Genomic_DNA"/>
</dbReference>
<feature type="transmembrane region" description="Helical" evidence="3">
    <location>
        <begin position="176"/>
        <end position="199"/>
    </location>
</feature>
<proteinExistence type="predicted"/>
<comment type="subcellular location">
    <subcellularLocation>
        <location evidence="1">Cell inner membrane</location>
        <topology evidence="1">Multi-pass membrane protein</topology>
    </subcellularLocation>
</comment>
<reference evidence="4" key="1">
    <citation type="submission" date="2023-03" db="EMBL/GenBank/DDBJ databases">
        <title>Near-Complete genome sequence of Lipomyces tetrasporous NRRL Y-64009, an oleaginous yeast capable of growing on lignocellulosic hydrolysates.</title>
        <authorList>
            <consortium name="Lawrence Berkeley National Laboratory"/>
            <person name="Jagtap S.S."/>
            <person name="Liu J.-J."/>
            <person name="Walukiewicz H.E."/>
            <person name="Pangilinan J."/>
            <person name="Lipzen A."/>
            <person name="Ahrendt S."/>
            <person name="Koriabine M."/>
            <person name="Cobaugh K."/>
            <person name="Salamov A."/>
            <person name="Yoshinaga Y."/>
            <person name="Ng V."/>
            <person name="Daum C."/>
            <person name="Grigoriev I.V."/>
            <person name="Slininger P.J."/>
            <person name="Dien B.S."/>
            <person name="Jin Y.-S."/>
            <person name="Rao C.V."/>
        </authorList>
    </citation>
    <scope>NUCLEOTIDE SEQUENCE</scope>
    <source>
        <strain evidence="4">NRRL Y-64009</strain>
    </source>
</reference>
<gene>
    <name evidence="4" type="ORF">POJ06DRAFT_296399</name>
</gene>
<dbReference type="PANTHER" id="PTHR43702">
    <property type="entry name" value="L-FUCOSE-PROTON SYMPORTER"/>
    <property type="match status" value="1"/>
</dbReference>
<organism evidence="4 5">
    <name type="scientific">Lipomyces tetrasporus</name>
    <dbReference type="NCBI Taxonomy" id="54092"/>
    <lineage>
        <taxon>Eukaryota</taxon>
        <taxon>Fungi</taxon>
        <taxon>Dikarya</taxon>
        <taxon>Ascomycota</taxon>
        <taxon>Saccharomycotina</taxon>
        <taxon>Lipomycetes</taxon>
        <taxon>Lipomycetales</taxon>
        <taxon>Lipomycetaceae</taxon>
        <taxon>Lipomyces</taxon>
    </lineage>
</organism>
<dbReference type="Proteomes" id="UP001217417">
    <property type="component" value="Unassembled WGS sequence"/>
</dbReference>
<keyword evidence="5" id="KW-1185">Reference proteome</keyword>
<evidence type="ECO:0000256" key="2">
    <source>
        <dbReference type="ARBA" id="ARBA00022475"/>
    </source>
</evidence>
<feature type="transmembrane region" description="Helical" evidence="3">
    <location>
        <begin position="304"/>
        <end position="323"/>
    </location>
</feature>
<name>A0AAD7VQU9_9ASCO</name>
<feature type="transmembrane region" description="Helical" evidence="3">
    <location>
        <begin position="85"/>
        <end position="106"/>
    </location>
</feature>
<evidence type="ECO:0000313" key="5">
    <source>
        <dbReference type="Proteomes" id="UP001217417"/>
    </source>
</evidence>
<dbReference type="Gene3D" id="1.20.1250.20">
    <property type="entry name" value="MFS general substrate transporter like domains"/>
    <property type="match status" value="2"/>
</dbReference>
<feature type="transmembrane region" description="Helical" evidence="3">
    <location>
        <begin position="355"/>
        <end position="374"/>
    </location>
</feature>
<dbReference type="GO" id="GO:0005886">
    <property type="term" value="C:plasma membrane"/>
    <property type="evidence" value="ECO:0007669"/>
    <property type="project" value="UniProtKB-SubCell"/>
</dbReference>
<accession>A0AAD7VQU9</accession>
<keyword evidence="3" id="KW-1133">Transmembrane helix</keyword>
<dbReference type="GO" id="GO:0022857">
    <property type="term" value="F:transmembrane transporter activity"/>
    <property type="evidence" value="ECO:0007669"/>
    <property type="project" value="InterPro"/>
</dbReference>
<evidence type="ECO:0000256" key="1">
    <source>
        <dbReference type="ARBA" id="ARBA00004429"/>
    </source>
</evidence>
<sequence>MAFAKLKEFHRKSNAISTGDSRTVTVRNDQVTARSAAQLSGRESLPYIALVTCLFFSWGFAYGLLDSLNSKVQEAFDLTRAQSGGLQASYFGAYFLCPLTVSGWILRRFGFKVTFIVGLVVYGIGALMFWPSSVKHSFGGYCASMFIVASGLATLETAADPYISICGPVKYTEIRLNFAQGFQGLGGFVAPLIASRVIFKNSEASELSGVQWTYLGVACFVFVLAVIFYFAPIPEVTDKDMELVVASFGIPELNDKPFIKQYALFYGVLAQFSYVGAQVALAGYFVTYTKDVIPSVSSSHATDLLAAVQAVYATSRFIAVGLMHYIKPRYIYCAYIWACVAFAIAASQTTGSVGVGLYGTVFFFESCCFATIFTSALKGLGRHTKWGGSMLVSAISGGALFPSLMGLLGDSKGNKMTLVPMCGYVIAGSHALFNLTQGRILDWEPRIPVPGEEGNVMSLDEEKAEEFMDEMRAGKTTL</sequence>
<dbReference type="RefSeq" id="XP_056041963.1">
    <property type="nucleotide sequence ID" value="XM_056190544.1"/>
</dbReference>
<evidence type="ECO:0000313" key="4">
    <source>
        <dbReference type="EMBL" id="KAJ8098513.1"/>
    </source>
</evidence>
<dbReference type="Pfam" id="PF07690">
    <property type="entry name" value="MFS_1"/>
    <property type="match status" value="1"/>
</dbReference>
<keyword evidence="3" id="KW-0472">Membrane</keyword>
<dbReference type="AlphaFoldDB" id="A0AAD7VQU9"/>
<evidence type="ECO:0000256" key="3">
    <source>
        <dbReference type="SAM" id="Phobius"/>
    </source>
</evidence>
<feature type="transmembrane region" description="Helical" evidence="3">
    <location>
        <begin position="211"/>
        <end position="231"/>
    </location>
</feature>
<keyword evidence="3" id="KW-0812">Transmembrane</keyword>
<dbReference type="InterPro" id="IPR050375">
    <property type="entry name" value="MFS_TsgA-like"/>
</dbReference>
<comment type="caution">
    <text evidence="4">The sequence shown here is derived from an EMBL/GenBank/DDBJ whole genome shotgun (WGS) entry which is preliminary data.</text>
</comment>
<feature type="transmembrane region" description="Helical" evidence="3">
    <location>
        <begin position="113"/>
        <end position="132"/>
    </location>
</feature>
<protein>
    <submittedName>
        <fullName evidence="4">L-fucose permease</fullName>
    </submittedName>
</protein>
<feature type="transmembrane region" description="Helical" evidence="3">
    <location>
        <begin position="263"/>
        <end position="284"/>
    </location>
</feature>
<feature type="transmembrane region" description="Helical" evidence="3">
    <location>
        <begin position="330"/>
        <end position="349"/>
    </location>
</feature>
<dbReference type="GeneID" id="80885710"/>
<dbReference type="InterPro" id="IPR011701">
    <property type="entry name" value="MFS"/>
</dbReference>
<dbReference type="PANTHER" id="PTHR43702:SF5">
    <property type="entry name" value="MAJOR FACILITATOR SUPERFAMILY (MFS) PROFILE DOMAIN-CONTAINING PROTEIN"/>
    <property type="match status" value="1"/>
</dbReference>
<dbReference type="SUPFAM" id="SSF103473">
    <property type="entry name" value="MFS general substrate transporter"/>
    <property type="match status" value="1"/>
</dbReference>
<dbReference type="InterPro" id="IPR036259">
    <property type="entry name" value="MFS_trans_sf"/>
</dbReference>